<reference evidence="1 2" key="1">
    <citation type="journal article" date="2023" name="Nucleic Acids Res.">
        <title>The hologenome of Daphnia magna reveals possible DNA methylation and microbiome-mediated evolution of the host genome.</title>
        <authorList>
            <person name="Chaturvedi A."/>
            <person name="Li X."/>
            <person name="Dhandapani V."/>
            <person name="Marshall H."/>
            <person name="Kissane S."/>
            <person name="Cuenca-Cambronero M."/>
            <person name="Asole G."/>
            <person name="Calvet F."/>
            <person name="Ruiz-Romero M."/>
            <person name="Marangio P."/>
            <person name="Guigo R."/>
            <person name="Rago D."/>
            <person name="Mirbahai L."/>
            <person name="Eastwood N."/>
            <person name="Colbourne J.K."/>
            <person name="Zhou J."/>
            <person name="Mallon E."/>
            <person name="Orsini L."/>
        </authorList>
    </citation>
    <scope>NUCLEOTIDE SEQUENCE [LARGE SCALE GENOMIC DNA]</scope>
    <source>
        <strain evidence="1">LRV0_1</strain>
    </source>
</reference>
<dbReference type="EMBL" id="JAOYFB010000004">
    <property type="protein sequence ID" value="KAK4013198.1"/>
    <property type="molecule type" value="Genomic_DNA"/>
</dbReference>
<gene>
    <name evidence="1" type="ORF">OUZ56_025432</name>
</gene>
<organism evidence="1 2">
    <name type="scientific">Daphnia magna</name>
    <dbReference type="NCBI Taxonomy" id="35525"/>
    <lineage>
        <taxon>Eukaryota</taxon>
        <taxon>Metazoa</taxon>
        <taxon>Ecdysozoa</taxon>
        <taxon>Arthropoda</taxon>
        <taxon>Crustacea</taxon>
        <taxon>Branchiopoda</taxon>
        <taxon>Diplostraca</taxon>
        <taxon>Cladocera</taxon>
        <taxon>Anomopoda</taxon>
        <taxon>Daphniidae</taxon>
        <taxon>Daphnia</taxon>
    </lineage>
</organism>
<dbReference type="Proteomes" id="UP001234178">
    <property type="component" value="Unassembled WGS sequence"/>
</dbReference>
<protein>
    <submittedName>
        <fullName evidence="1">Uncharacterized protein</fullName>
    </submittedName>
</protein>
<comment type="caution">
    <text evidence="1">The sequence shown here is derived from an EMBL/GenBank/DDBJ whole genome shotgun (WGS) entry which is preliminary data.</text>
</comment>
<keyword evidence="2" id="KW-1185">Reference proteome</keyword>
<accession>A0ABQ9ZJU5</accession>
<name>A0ABQ9ZJU5_9CRUS</name>
<evidence type="ECO:0000313" key="1">
    <source>
        <dbReference type="EMBL" id="KAK4013198.1"/>
    </source>
</evidence>
<sequence length="118" mass="13487">MENQLAHPEIPSAIELQTPETDVWLGQVTPIQNLRVETQKYPGHIQRGQTFGKLRASTGLHNKGLHGWLQIDGPDEDGLRHLLPNFEFQECVNANRRHQCLLGRAHRYRSSPKAYLQS</sequence>
<proteinExistence type="predicted"/>
<evidence type="ECO:0000313" key="2">
    <source>
        <dbReference type="Proteomes" id="UP001234178"/>
    </source>
</evidence>